<proteinExistence type="predicted"/>
<keyword evidence="1" id="KW-1133">Transmembrane helix</keyword>
<keyword evidence="1" id="KW-0472">Membrane</keyword>
<accession>A0A0B3W382</accession>
<organism evidence="2 3">
    <name type="scientific">Terrisporobacter othiniensis</name>
    <dbReference type="NCBI Taxonomy" id="1577792"/>
    <lineage>
        <taxon>Bacteria</taxon>
        <taxon>Bacillati</taxon>
        <taxon>Bacillota</taxon>
        <taxon>Clostridia</taxon>
        <taxon>Peptostreptococcales</taxon>
        <taxon>Peptostreptococcaceae</taxon>
        <taxon>Terrisporobacter</taxon>
    </lineage>
</organism>
<name>A0A0B3W382_9FIRM</name>
<feature type="transmembrane region" description="Helical" evidence="1">
    <location>
        <begin position="132"/>
        <end position="156"/>
    </location>
</feature>
<dbReference type="EMBL" id="JWHR01000104">
    <property type="protein sequence ID" value="KHS56837.1"/>
    <property type="molecule type" value="Genomic_DNA"/>
</dbReference>
<reference evidence="2 3" key="1">
    <citation type="submission" date="2014-12" db="EMBL/GenBank/DDBJ databases">
        <title>Draft genome sequence of Terrisporobacter sp. 08-306576, isolated from the blood culture of a bacteremia patient.</title>
        <authorList>
            <person name="Lund L.C."/>
            <person name="Sydenham T.V."/>
            <person name="Hogh S.V."/>
            <person name="Skov M.N."/>
            <person name="Kemp M."/>
            <person name="Justesen U.S."/>
        </authorList>
    </citation>
    <scope>NUCLEOTIDE SEQUENCE [LARGE SCALE GENOMIC DNA]</scope>
    <source>
        <strain evidence="2 3">08-306576</strain>
    </source>
</reference>
<evidence type="ECO:0000256" key="1">
    <source>
        <dbReference type="SAM" id="Phobius"/>
    </source>
</evidence>
<feature type="transmembrane region" description="Helical" evidence="1">
    <location>
        <begin position="76"/>
        <end position="94"/>
    </location>
</feature>
<gene>
    <name evidence="2" type="ORF">QX51_11510</name>
</gene>
<keyword evidence="1" id="KW-0812">Transmembrane</keyword>
<protein>
    <submittedName>
        <fullName evidence="2">Uncharacterized protein</fullName>
    </submittedName>
</protein>
<evidence type="ECO:0000313" key="3">
    <source>
        <dbReference type="Proteomes" id="UP000031189"/>
    </source>
</evidence>
<evidence type="ECO:0000313" key="2">
    <source>
        <dbReference type="EMBL" id="KHS56837.1"/>
    </source>
</evidence>
<sequence length="170" mass="18344">MNKMNISRFICVGGILTTLAVIFQSAPIFLPAIGLFLSPLSTIPIAIAAFSSIPLGLAVFFSSVLILTMISIQESIILLFTTGLLGIVIGALLFRKGIVISILSSSVALSLGIIFLTYIVGIVSFVDLASSFSTTLTFLIFFLFSLIYSSICNIFIKKFINYLTKLKIIS</sequence>
<dbReference type="Proteomes" id="UP000031189">
    <property type="component" value="Unassembled WGS sequence"/>
</dbReference>
<dbReference type="OrthoDB" id="1906856at2"/>
<feature type="transmembrane region" description="Helical" evidence="1">
    <location>
        <begin position="6"/>
        <end position="33"/>
    </location>
</feature>
<feature type="transmembrane region" description="Helical" evidence="1">
    <location>
        <begin position="106"/>
        <end position="126"/>
    </location>
</feature>
<comment type="caution">
    <text evidence="2">The sequence shown here is derived from an EMBL/GenBank/DDBJ whole genome shotgun (WGS) entry which is preliminary data.</text>
</comment>
<feature type="transmembrane region" description="Helical" evidence="1">
    <location>
        <begin position="45"/>
        <end position="70"/>
    </location>
</feature>
<dbReference type="AlphaFoldDB" id="A0A0B3W382"/>
<keyword evidence="3" id="KW-1185">Reference proteome</keyword>